<sequence length="27" mass="3023">MAAKTRINPINGKSRELGMARNRRPSP</sequence>
<organism evidence="2">
    <name type="scientific">Rhizophora mucronata</name>
    <name type="common">Asiatic mangrove</name>
    <dbReference type="NCBI Taxonomy" id="61149"/>
    <lineage>
        <taxon>Eukaryota</taxon>
        <taxon>Viridiplantae</taxon>
        <taxon>Streptophyta</taxon>
        <taxon>Embryophyta</taxon>
        <taxon>Tracheophyta</taxon>
        <taxon>Spermatophyta</taxon>
        <taxon>Magnoliopsida</taxon>
        <taxon>eudicotyledons</taxon>
        <taxon>Gunneridae</taxon>
        <taxon>Pentapetalae</taxon>
        <taxon>rosids</taxon>
        <taxon>fabids</taxon>
        <taxon>Malpighiales</taxon>
        <taxon>Rhizophoraceae</taxon>
        <taxon>Rhizophora</taxon>
    </lineage>
</organism>
<evidence type="ECO:0000256" key="1">
    <source>
        <dbReference type="SAM" id="MobiDB-lite"/>
    </source>
</evidence>
<dbReference type="AlphaFoldDB" id="A0A2P2N0L2"/>
<protein>
    <submittedName>
        <fullName evidence="2">Uncharacterized protein</fullName>
    </submittedName>
</protein>
<dbReference type="EMBL" id="GGEC01055528">
    <property type="protein sequence ID" value="MBX36012.1"/>
    <property type="molecule type" value="Transcribed_RNA"/>
</dbReference>
<reference evidence="2" key="1">
    <citation type="submission" date="2018-02" db="EMBL/GenBank/DDBJ databases">
        <title>Rhizophora mucronata_Transcriptome.</title>
        <authorList>
            <person name="Meera S.P."/>
            <person name="Sreeshan A."/>
            <person name="Augustine A."/>
        </authorList>
    </citation>
    <scope>NUCLEOTIDE SEQUENCE</scope>
    <source>
        <tissue evidence="2">Leaf</tissue>
    </source>
</reference>
<name>A0A2P2N0L2_RHIMU</name>
<feature type="region of interest" description="Disordered" evidence="1">
    <location>
        <begin position="1"/>
        <end position="27"/>
    </location>
</feature>
<evidence type="ECO:0000313" key="2">
    <source>
        <dbReference type="EMBL" id="MBX36012.1"/>
    </source>
</evidence>
<proteinExistence type="predicted"/>
<accession>A0A2P2N0L2</accession>